<sequence length="184" mass="21271">MSEYDELSFCDLAGIDIASCDTLHEDEESLIPFHPNFSIIDNKLYVTVDDLLHHSEETVLFAKVELDHFYQLADLQPVIPLRDHKNHITWDSHSEFIFKVIVHSLGISQVKPLQIQKFIPEMPIASISSHLQKYRNKLKKCFGQVENWTLFDGESDVLISICEDWRKTGRGVSEIDVLEMVKIM</sequence>
<reference evidence="2" key="2">
    <citation type="submission" date="2020-12" db="EMBL/GenBank/DDBJ databases">
        <title>New Spironucleus salmonicida genome in near-complete chromosomes.</title>
        <authorList>
            <person name="Xu F."/>
            <person name="Kurt Z."/>
            <person name="Jimenez-Gonzalez A."/>
            <person name="Astvaldsson A."/>
            <person name="Andersson J.O."/>
            <person name="Svard S.G."/>
        </authorList>
    </citation>
    <scope>NUCLEOTIDE SEQUENCE</scope>
    <source>
        <strain evidence="2">ATCC 50377</strain>
    </source>
</reference>
<dbReference type="SUPFAM" id="SSF46689">
    <property type="entry name" value="Homeodomain-like"/>
    <property type="match status" value="1"/>
</dbReference>
<gene>
    <name evidence="1" type="ORF">SS50377_16822</name>
    <name evidence="2" type="ORF">SS50377_24927</name>
</gene>
<keyword evidence="3" id="KW-1185">Reference proteome</keyword>
<evidence type="ECO:0000313" key="1">
    <source>
        <dbReference type="EMBL" id="EST43458.1"/>
    </source>
</evidence>
<dbReference type="EMBL" id="AUWU02000005">
    <property type="protein sequence ID" value="KAH0572813.1"/>
    <property type="molecule type" value="Genomic_DNA"/>
</dbReference>
<dbReference type="OrthoDB" id="1424505at2759"/>
<protein>
    <submittedName>
        <fullName evidence="1">Uncharacterized protein</fullName>
    </submittedName>
</protein>
<name>V6LGL9_9EUKA</name>
<proteinExistence type="predicted"/>
<dbReference type="Gene3D" id="1.10.10.60">
    <property type="entry name" value="Homeodomain-like"/>
    <property type="match status" value="1"/>
</dbReference>
<dbReference type="EMBL" id="KI546136">
    <property type="protein sequence ID" value="EST43458.1"/>
    <property type="molecule type" value="Genomic_DNA"/>
</dbReference>
<organism evidence="1">
    <name type="scientific">Spironucleus salmonicida</name>
    <dbReference type="NCBI Taxonomy" id="348837"/>
    <lineage>
        <taxon>Eukaryota</taxon>
        <taxon>Metamonada</taxon>
        <taxon>Diplomonadida</taxon>
        <taxon>Hexamitidae</taxon>
        <taxon>Hexamitinae</taxon>
        <taxon>Spironucleus</taxon>
    </lineage>
</organism>
<reference evidence="1 2" key="1">
    <citation type="journal article" date="2014" name="PLoS Genet.">
        <title>The Genome of Spironucleus salmonicida Highlights a Fish Pathogen Adapted to Fluctuating Environments.</title>
        <authorList>
            <person name="Xu F."/>
            <person name="Jerlstrom-Hultqvist J."/>
            <person name="Einarsson E."/>
            <person name="Astvaldsson A."/>
            <person name="Svard S.G."/>
            <person name="Andersson J.O."/>
        </authorList>
    </citation>
    <scope>NUCLEOTIDE SEQUENCE</scope>
    <source>
        <strain evidence="2">ATCC 50377</strain>
    </source>
</reference>
<accession>V6LGL9</accession>
<dbReference type="InterPro" id="IPR009057">
    <property type="entry name" value="Homeodomain-like_sf"/>
</dbReference>
<dbReference type="Proteomes" id="UP000018208">
    <property type="component" value="Unassembled WGS sequence"/>
</dbReference>
<dbReference type="AlphaFoldDB" id="V6LGL9"/>
<evidence type="ECO:0000313" key="3">
    <source>
        <dbReference type="Proteomes" id="UP000018208"/>
    </source>
</evidence>
<evidence type="ECO:0000313" key="2">
    <source>
        <dbReference type="EMBL" id="KAH0572813.1"/>
    </source>
</evidence>
<dbReference type="VEuPathDB" id="GiardiaDB:SS50377_24927"/>